<gene>
    <name evidence="1" type="ORF">GGR95_003850</name>
</gene>
<accession>A0A7W6EBH3</accession>
<comment type="caution">
    <text evidence="1">The sequence shown here is derived from an EMBL/GenBank/DDBJ whole genome shotgun (WGS) entry which is preliminary data.</text>
</comment>
<protein>
    <submittedName>
        <fullName evidence="1">Uncharacterized protein</fullName>
    </submittedName>
</protein>
<keyword evidence="2" id="KW-1185">Reference proteome</keyword>
<reference evidence="1 2" key="1">
    <citation type="submission" date="2020-08" db="EMBL/GenBank/DDBJ databases">
        <title>Genomic Encyclopedia of Type Strains, Phase IV (KMG-IV): sequencing the most valuable type-strain genomes for metagenomic binning, comparative biology and taxonomic classification.</title>
        <authorList>
            <person name="Goeker M."/>
        </authorList>
    </citation>
    <scope>NUCLEOTIDE SEQUENCE [LARGE SCALE GENOMIC DNA]</scope>
    <source>
        <strain evidence="1 2">DSM 102234</strain>
    </source>
</reference>
<dbReference type="EMBL" id="JACIEI010000042">
    <property type="protein sequence ID" value="MBB3996177.1"/>
    <property type="molecule type" value="Genomic_DNA"/>
</dbReference>
<sequence length="285" mass="31920">MELRQIGGIDAPLTVYINHASRFIVPKKRMVQYAQTFPDSEIYERILPQIADLKTEIESGRDLRPRLSRKLDSDGYSSNSRWSDKDFALNAYGVHHLHLQSKNGNGQSEELVFVEIKCTAATMLLAGKHSSFSRPDLENAILAHRASTGEMVLNGLHAPPSSHSGFTAEERKRLARNSFATTEMVNGKVVISANLTNSGGSNLYAKHTQNVLSKLKYFEAQLGDVEFVRALFQKFQMSAPLSPQFSWDYEYTSFFLREDTSGTVFPIVVSPQGLSDSIVNNRDIR</sequence>
<proteinExistence type="predicted"/>
<dbReference type="Proteomes" id="UP000530268">
    <property type="component" value="Unassembled WGS sequence"/>
</dbReference>
<name>A0A7W6EBH3_9RHOB</name>
<organism evidence="1 2">
    <name type="scientific">Sulfitobacter undariae</name>
    <dbReference type="NCBI Taxonomy" id="1563671"/>
    <lineage>
        <taxon>Bacteria</taxon>
        <taxon>Pseudomonadati</taxon>
        <taxon>Pseudomonadota</taxon>
        <taxon>Alphaproteobacteria</taxon>
        <taxon>Rhodobacterales</taxon>
        <taxon>Roseobacteraceae</taxon>
        <taxon>Sulfitobacter</taxon>
    </lineage>
</organism>
<evidence type="ECO:0000313" key="2">
    <source>
        <dbReference type="Proteomes" id="UP000530268"/>
    </source>
</evidence>
<evidence type="ECO:0000313" key="1">
    <source>
        <dbReference type="EMBL" id="MBB3996177.1"/>
    </source>
</evidence>
<dbReference type="AlphaFoldDB" id="A0A7W6EBH3"/>